<accession>A0A0G1IDV5</accession>
<dbReference type="Proteomes" id="UP000033977">
    <property type="component" value="Unassembled WGS sequence"/>
</dbReference>
<comment type="caution">
    <text evidence="1">The sequence shown here is derived from an EMBL/GenBank/DDBJ whole genome shotgun (WGS) entry which is preliminary data.</text>
</comment>
<proteinExistence type="predicted"/>
<name>A0A0G1IDV5_9BACT</name>
<evidence type="ECO:0000313" key="1">
    <source>
        <dbReference type="EMBL" id="KKT57400.1"/>
    </source>
</evidence>
<evidence type="ECO:0000313" key="2">
    <source>
        <dbReference type="Proteomes" id="UP000033977"/>
    </source>
</evidence>
<organism evidence="1 2">
    <name type="scientific">Candidatus Giovannonibacteria bacterium GW2011_GWB1_44_23</name>
    <dbReference type="NCBI Taxonomy" id="1618652"/>
    <lineage>
        <taxon>Bacteria</taxon>
        <taxon>Candidatus Giovannoniibacteriota</taxon>
    </lineage>
</organism>
<dbReference type="AlphaFoldDB" id="A0A0G1IDV5"/>
<protein>
    <submittedName>
        <fullName evidence="1">Uncharacterized protein</fullName>
    </submittedName>
</protein>
<dbReference type="EMBL" id="LCIN01000004">
    <property type="protein sequence ID" value="KKT57400.1"/>
    <property type="molecule type" value="Genomic_DNA"/>
</dbReference>
<reference evidence="1 2" key="1">
    <citation type="journal article" date="2015" name="Nature">
        <title>rRNA introns, odd ribosomes, and small enigmatic genomes across a large radiation of phyla.</title>
        <authorList>
            <person name="Brown C.T."/>
            <person name="Hug L.A."/>
            <person name="Thomas B.C."/>
            <person name="Sharon I."/>
            <person name="Castelle C.J."/>
            <person name="Singh A."/>
            <person name="Wilkins M.J."/>
            <person name="Williams K.H."/>
            <person name="Banfield J.F."/>
        </authorList>
    </citation>
    <scope>NUCLEOTIDE SEQUENCE [LARGE SCALE GENOMIC DNA]</scope>
</reference>
<gene>
    <name evidence="1" type="ORF">UW49_C0004G0015</name>
</gene>
<sequence length="131" mass="14568">MLQEAVHEEIKWLEERLEAKKKELATGGAEKPEKEMVREVIIDVSLGKTSMPIGGLLAVSDDTAQKAAYALKEKEHQQIVERLIGLAFAQGLAIAVKAANHLKNPHLLDEFHDALADKYYEKLLAARKLKA</sequence>